<dbReference type="GeneID" id="93711027"/>
<feature type="signal peptide" evidence="2">
    <location>
        <begin position="1"/>
        <end position="19"/>
    </location>
</feature>
<gene>
    <name evidence="3" type="ORF">SAMN02745910_02375</name>
</gene>
<feature type="compositionally biased region" description="Polar residues" evidence="1">
    <location>
        <begin position="143"/>
        <end position="165"/>
    </location>
</feature>
<evidence type="ECO:0000256" key="1">
    <source>
        <dbReference type="SAM" id="MobiDB-lite"/>
    </source>
</evidence>
<proteinExistence type="predicted"/>
<protein>
    <recommendedName>
        <fullName evidence="5">Lipoprotein</fullName>
    </recommendedName>
</protein>
<keyword evidence="4" id="KW-1185">Reference proteome</keyword>
<keyword evidence="2" id="KW-0732">Signal</keyword>
<feature type="compositionally biased region" description="Acidic residues" evidence="1">
    <location>
        <begin position="132"/>
        <end position="142"/>
    </location>
</feature>
<accession>A0A1I5ZZY4</accession>
<name>A0A1I5ZZY4_9BACI</name>
<feature type="chain" id="PRO_5046335139" description="Lipoprotein" evidence="2">
    <location>
        <begin position="20"/>
        <end position="294"/>
    </location>
</feature>
<evidence type="ECO:0008006" key="5">
    <source>
        <dbReference type="Google" id="ProtNLM"/>
    </source>
</evidence>
<organism evidence="3 4">
    <name type="scientific">Priestia endophytica DSM 13796</name>
    <dbReference type="NCBI Taxonomy" id="1121089"/>
    <lineage>
        <taxon>Bacteria</taxon>
        <taxon>Bacillati</taxon>
        <taxon>Bacillota</taxon>
        <taxon>Bacilli</taxon>
        <taxon>Bacillales</taxon>
        <taxon>Bacillaceae</taxon>
        <taxon>Priestia</taxon>
    </lineage>
</organism>
<dbReference type="PROSITE" id="PS51257">
    <property type="entry name" value="PROKAR_LIPOPROTEIN"/>
    <property type="match status" value="1"/>
</dbReference>
<evidence type="ECO:0000313" key="4">
    <source>
        <dbReference type="Proteomes" id="UP000182762"/>
    </source>
</evidence>
<dbReference type="RefSeq" id="WP_061804680.1">
    <property type="nucleotide sequence ID" value="NZ_FOXX01000005.1"/>
</dbReference>
<comment type="caution">
    <text evidence="3">The sequence shown here is derived from an EMBL/GenBank/DDBJ whole genome shotgun (WGS) entry which is preliminary data.</text>
</comment>
<feature type="compositionally biased region" description="Low complexity" evidence="1">
    <location>
        <begin position="64"/>
        <end position="73"/>
    </location>
</feature>
<sequence>MKMLHKLLPIVFALMLVLAGCGTSSNSSSSDENTTDENQSTETAKQNDESAQDDATKEENKQQTSNEESTNNEESAKQEVNDDSQAESTVSDKEEASTEDENAEEESKGSVEKENTEETAKQTQDEKQAQEVQDENPAEEESNGTQKTLTYENNGQSVSEKATLTSSDNQGYNVYLLDGFTFSAEEPRKDVITSKQNSDSFMRIEMLDENADMAAEEENVKALAQAVNPDNFKKDENIGLANAVSYTAVLGEDETRFILVKGNTPMKLSIFTKKDGNPAIAPYLAMAKTIAAAK</sequence>
<dbReference type="Proteomes" id="UP000182762">
    <property type="component" value="Unassembled WGS sequence"/>
</dbReference>
<feature type="region of interest" description="Disordered" evidence="1">
    <location>
        <begin position="21"/>
        <end position="165"/>
    </location>
</feature>
<reference evidence="3 4" key="1">
    <citation type="submission" date="2016-10" db="EMBL/GenBank/DDBJ databases">
        <authorList>
            <person name="Varghese N."/>
            <person name="Submissions S."/>
        </authorList>
    </citation>
    <scope>NUCLEOTIDE SEQUENCE [LARGE SCALE GENOMIC DNA]</scope>
    <source>
        <strain evidence="3 4">DSM 13796</strain>
    </source>
</reference>
<dbReference type="EMBL" id="FOXX01000005">
    <property type="protein sequence ID" value="SFQ61978.1"/>
    <property type="molecule type" value="Genomic_DNA"/>
</dbReference>
<feature type="compositionally biased region" description="Basic and acidic residues" evidence="1">
    <location>
        <begin position="105"/>
        <end position="129"/>
    </location>
</feature>
<feature type="compositionally biased region" description="Low complexity" evidence="1">
    <location>
        <begin position="23"/>
        <end position="38"/>
    </location>
</feature>
<evidence type="ECO:0000256" key="2">
    <source>
        <dbReference type="SAM" id="SignalP"/>
    </source>
</evidence>
<evidence type="ECO:0000313" key="3">
    <source>
        <dbReference type="EMBL" id="SFQ61978.1"/>
    </source>
</evidence>